<feature type="transmembrane region" description="Helical" evidence="6">
    <location>
        <begin position="93"/>
        <end position="111"/>
    </location>
</feature>
<keyword evidence="4 6" id="KW-1133">Transmembrane helix</keyword>
<dbReference type="EMBL" id="CDMZ01000773">
    <property type="protein sequence ID" value="CEM21175.1"/>
    <property type="molecule type" value="Genomic_DNA"/>
</dbReference>
<evidence type="ECO:0000256" key="4">
    <source>
        <dbReference type="ARBA" id="ARBA00022989"/>
    </source>
</evidence>
<gene>
    <name evidence="7" type="ORF">Cvel_510</name>
</gene>
<dbReference type="PANTHER" id="PTHR30028:SF0">
    <property type="entry name" value="PROTEIN ALUMINUM SENSITIVE 3"/>
    <property type="match status" value="1"/>
</dbReference>
<sequence length="348" mass="37232">MGGEEVRLSNVEVLDPSERVPLEGVGGGGGEGPEAALDIDWLNMTIPFGAMILCLLVSLRFSLNLEGRLFIATVRAGLQVTLLGFILKPVFTLQNAGLVAALSALALIIAAREASTRCSFYFPYMWTCVLIGVSVPALTLAAVSTAFVIQVPTYWYAPQYFIPLLGMLIGNVLTAISLGLECALKNWAQAGPAGTALQWRLSLGASRWEASLPVIREALSVGLTPTLNNMTVIGLVSVPGMMTGQILGGSPPVVAAKYQVMIIYMIGGTASLGLVLTLLLSFSYLFDPQTHAIRPDWLVKRDRSAAAADRDLCGVLFRCVRSTFLYICCCCCRSDRRNTTTAVTGYGP</sequence>
<evidence type="ECO:0000256" key="1">
    <source>
        <dbReference type="ARBA" id="ARBA00004141"/>
    </source>
</evidence>
<feature type="transmembrane region" description="Helical" evidence="6">
    <location>
        <begin position="41"/>
        <end position="62"/>
    </location>
</feature>
<dbReference type="AlphaFoldDB" id="A0A0G4G0W1"/>
<dbReference type="VEuPathDB" id="CryptoDB:Cvel_510"/>
<evidence type="ECO:0000256" key="2">
    <source>
        <dbReference type="ARBA" id="ARBA00005268"/>
    </source>
</evidence>
<proteinExistence type="inferred from homology"/>
<dbReference type="InterPro" id="IPR005226">
    <property type="entry name" value="UPF0014_fam"/>
</dbReference>
<evidence type="ECO:0000256" key="5">
    <source>
        <dbReference type="ARBA" id="ARBA00023136"/>
    </source>
</evidence>
<organism evidence="7">
    <name type="scientific">Chromera velia CCMP2878</name>
    <dbReference type="NCBI Taxonomy" id="1169474"/>
    <lineage>
        <taxon>Eukaryota</taxon>
        <taxon>Sar</taxon>
        <taxon>Alveolata</taxon>
        <taxon>Colpodellida</taxon>
        <taxon>Chromeraceae</taxon>
        <taxon>Chromera</taxon>
    </lineage>
</organism>
<feature type="transmembrane region" description="Helical" evidence="6">
    <location>
        <begin position="262"/>
        <end position="286"/>
    </location>
</feature>
<comment type="subcellular location">
    <subcellularLocation>
        <location evidence="1">Membrane</location>
        <topology evidence="1">Multi-pass membrane protein</topology>
    </subcellularLocation>
</comment>
<accession>A0A0G4G0W1</accession>
<feature type="transmembrane region" description="Helical" evidence="6">
    <location>
        <begin position="123"/>
        <end position="148"/>
    </location>
</feature>
<dbReference type="Pfam" id="PF03649">
    <property type="entry name" value="UPF0014"/>
    <property type="match status" value="1"/>
</dbReference>
<feature type="transmembrane region" description="Helical" evidence="6">
    <location>
        <begin position="69"/>
        <end position="87"/>
    </location>
</feature>
<evidence type="ECO:0000256" key="6">
    <source>
        <dbReference type="SAM" id="Phobius"/>
    </source>
</evidence>
<feature type="transmembrane region" description="Helical" evidence="6">
    <location>
        <begin position="160"/>
        <end position="180"/>
    </location>
</feature>
<keyword evidence="5 6" id="KW-0472">Membrane</keyword>
<evidence type="ECO:0000256" key="3">
    <source>
        <dbReference type="ARBA" id="ARBA00022692"/>
    </source>
</evidence>
<evidence type="ECO:0000313" key="7">
    <source>
        <dbReference type="EMBL" id="CEM21175.1"/>
    </source>
</evidence>
<protein>
    <submittedName>
        <fullName evidence="7">Uncharacterized protein</fullName>
    </submittedName>
</protein>
<name>A0A0G4G0W1_9ALVE</name>
<dbReference type="PANTHER" id="PTHR30028">
    <property type="entry name" value="UPF0014 INNER MEMBRANE PROTEIN YBBM-RELATED"/>
    <property type="match status" value="1"/>
</dbReference>
<dbReference type="GO" id="GO:0005886">
    <property type="term" value="C:plasma membrane"/>
    <property type="evidence" value="ECO:0007669"/>
    <property type="project" value="TreeGrafter"/>
</dbReference>
<keyword evidence="3 6" id="KW-0812">Transmembrane</keyword>
<comment type="similarity">
    <text evidence="2">Belongs to the UPF0014 family.</text>
</comment>
<reference evidence="7" key="1">
    <citation type="submission" date="2014-11" db="EMBL/GenBank/DDBJ databases">
        <authorList>
            <person name="Otto D Thomas"/>
            <person name="Naeem Raeece"/>
        </authorList>
    </citation>
    <scope>NUCLEOTIDE SEQUENCE</scope>
</reference>